<feature type="domain" description="Aminoglycoside phosphotransferase" evidence="1">
    <location>
        <begin position="100"/>
        <end position="249"/>
    </location>
</feature>
<reference evidence="2 3" key="1">
    <citation type="submission" date="2024-07" db="EMBL/GenBank/DDBJ databases">
        <title>Section-level genome sequencing and comparative genomics of Aspergillus sections Usti and Cavernicolus.</title>
        <authorList>
            <consortium name="Lawrence Berkeley National Laboratory"/>
            <person name="Nybo J.L."/>
            <person name="Vesth T.C."/>
            <person name="Theobald S."/>
            <person name="Frisvad J.C."/>
            <person name="Larsen T.O."/>
            <person name="Kjaerboelling I."/>
            <person name="Rothschild-Mancinelli K."/>
            <person name="Lyhne E.K."/>
            <person name="Kogle M.E."/>
            <person name="Barry K."/>
            <person name="Clum A."/>
            <person name="Na H."/>
            <person name="Ledsgaard L."/>
            <person name="Lin J."/>
            <person name="Lipzen A."/>
            <person name="Kuo A."/>
            <person name="Riley R."/>
            <person name="Mondo S."/>
            <person name="LaButti K."/>
            <person name="Haridas S."/>
            <person name="Pangalinan J."/>
            <person name="Salamov A.A."/>
            <person name="Simmons B.A."/>
            <person name="Magnuson J.K."/>
            <person name="Chen J."/>
            <person name="Drula E."/>
            <person name="Henrissat B."/>
            <person name="Wiebenga A."/>
            <person name="Lubbers R.J."/>
            <person name="Gomes A.C."/>
            <person name="Makela M.R."/>
            <person name="Stajich J."/>
            <person name="Grigoriev I.V."/>
            <person name="Mortensen U.H."/>
            <person name="De vries R.P."/>
            <person name="Baker S.E."/>
            <person name="Andersen M.R."/>
        </authorList>
    </citation>
    <scope>NUCLEOTIDE SEQUENCE [LARGE SCALE GENOMIC DNA]</scope>
    <source>
        <strain evidence="2 3">CBS 600.67</strain>
    </source>
</reference>
<gene>
    <name evidence="2" type="ORF">BDW59DRAFT_155374</name>
</gene>
<dbReference type="PANTHER" id="PTHR21310:SF58">
    <property type="entry name" value="AMINOGLYCOSIDE PHOSPHOTRANSFERASE DOMAIN-CONTAINING PROTEIN"/>
    <property type="match status" value="1"/>
</dbReference>
<dbReference type="InterPro" id="IPR051678">
    <property type="entry name" value="AGP_Transferase"/>
</dbReference>
<comment type="caution">
    <text evidence="2">The sequence shown here is derived from an EMBL/GenBank/DDBJ whole genome shotgun (WGS) entry which is preliminary data.</text>
</comment>
<evidence type="ECO:0000259" key="1">
    <source>
        <dbReference type="Pfam" id="PF01636"/>
    </source>
</evidence>
<evidence type="ECO:0000313" key="2">
    <source>
        <dbReference type="EMBL" id="KAL2812129.1"/>
    </source>
</evidence>
<name>A0ABR4HA63_9EURO</name>
<keyword evidence="3" id="KW-1185">Reference proteome</keyword>
<proteinExistence type="predicted"/>
<accession>A0ABR4HA63</accession>
<dbReference type="EMBL" id="JBFXLS010000198">
    <property type="protein sequence ID" value="KAL2812129.1"/>
    <property type="molecule type" value="Genomic_DNA"/>
</dbReference>
<dbReference type="InterPro" id="IPR011009">
    <property type="entry name" value="Kinase-like_dom_sf"/>
</dbReference>
<organism evidence="2 3">
    <name type="scientific">Aspergillus cavernicola</name>
    <dbReference type="NCBI Taxonomy" id="176166"/>
    <lineage>
        <taxon>Eukaryota</taxon>
        <taxon>Fungi</taxon>
        <taxon>Dikarya</taxon>
        <taxon>Ascomycota</taxon>
        <taxon>Pezizomycotina</taxon>
        <taxon>Eurotiomycetes</taxon>
        <taxon>Eurotiomycetidae</taxon>
        <taxon>Eurotiales</taxon>
        <taxon>Aspergillaceae</taxon>
        <taxon>Aspergillus</taxon>
        <taxon>Aspergillus subgen. Nidulantes</taxon>
    </lineage>
</organism>
<dbReference type="InterPro" id="IPR002575">
    <property type="entry name" value="Aminoglycoside_PTrfase"/>
</dbReference>
<evidence type="ECO:0000313" key="3">
    <source>
        <dbReference type="Proteomes" id="UP001610335"/>
    </source>
</evidence>
<dbReference type="PANTHER" id="PTHR21310">
    <property type="entry name" value="AMINOGLYCOSIDE PHOSPHOTRANSFERASE-RELATED-RELATED"/>
    <property type="match status" value="1"/>
</dbReference>
<sequence length="304" mass="34259">MEEPVRESIKQVDANTWLIGGLLTLHRSSGYSDPSTWYDHSDNFSYTITNASVPPPSTVPLSADDPTFKLVYDAGDSSAVWSLGNSAFCKVKVCVDGTTPEAATLAYVHERRPSFELPTVLHQAEFNGRSYLFLSRVLSRTLAKAWPNLDEKWKHHYVSAVASICKSLEAWKSDTLGGVDGKNVPEQYLIKDGAVENYDPQNLLKGCKLMGMDCSEFAFYHADLGPGNIVVEDIPKNGTIGIIDWEVAGFFPKGWIRTKFRISSGLNLPDSVTDNQHWWRWEVQKSLEELGFQDYSSEWMSWWY</sequence>
<protein>
    <recommendedName>
        <fullName evidence="1">Aminoglycoside phosphotransferase domain-containing protein</fullName>
    </recommendedName>
</protein>
<dbReference type="SUPFAM" id="SSF56112">
    <property type="entry name" value="Protein kinase-like (PK-like)"/>
    <property type="match status" value="1"/>
</dbReference>
<dbReference type="Pfam" id="PF01636">
    <property type="entry name" value="APH"/>
    <property type="match status" value="1"/>
</dbReference>
<dbReference type="Proteomes" id="UP001610335">
    <property type="component" value="Unassembled WGS sequence"/>
</dbReference>